<dbReference type="InterPro" id="IPR025332">
    <property type="entry name" value="DUF4238"/>
</dbReference>
<dbReference type="Pfam" id="PF14022">
    <property type="entry name" value="DUF4238"/>
    <property type="match status" value="1"/>
</dbReference>
<sequence>MAKDHFIPATLLSNFSAIAEGPGRQRQIWQRVFNKGIFEKKAASIGYKNNLYTSNFDNSQTGYRHVDSEWARAESNLREVVEKISEKGGGISYSEWLVILVDMAAQILVRGKDINNEMEARPELLALIGNESNNEFKKETKNNLRLTLLNEWRGIFTAAKWRIIKSKTEFITSDLGFALFFTDKNSNEWGVYIPLSKNICLEIIPSPMSVICQFDNNSWTKMIPAIYLNASDTSQINRSIANFAKEFLVGSNEDIVKNIPEDECNIFNYQTIFDITHQPIYRNNLSCLSSLWCQIYDQTVTNQQSSIVIRDISPVTRASDSATVFSRARGVSSCIRMVDNKLLYDNRK</sequence>
<proteinExistence type="predicted"/>
<name>A0A7T3F7W2_9MICC</name>
<evidence type="ECO:0000313" key="2">
    <source>
        <dbReference type="Proteomes" id="UP000594975"/>
    </source>
</evidence>
<reference evidence="1 2" key="1">
    <citation type="submission" date="2020-12" db="EMBL/GenBank/DDBJ databases">
        <title>FDA dAtabase for Regulatory Grade micrObial Sequences (FDA-ARGOS): Supporting development and validation of Infectious Disease Dx tests.</title>
        <authorList>
            <person name="Sproer C."/>
            <person name="Gronow S."/>
            <person name="Severitt S."/>
            <person name="Schroder I."/>
            <person name="Tallon L."/>
            <person name="Sadzewicz L."/>
            <person name="Zhao X."/>
            <person name="Boylan J."/>
            <person name="Ott S."/>
            <person name="Bowen H."/>
            <person name="Vavikolanu K."/>
            <person name="Mehta A."/>
            <person name="Aluvathingal J."/>
            <person name="Nadendla S."/>
            <person name="Lowell S."/>
            <person name="Myers T."/>
            <person name="Yan Y."/>
            <person name="Sichtig H."/>
        </authorList>
    </citation>
    <scope>NUCLEOTIDE SEQUENCE [LARGE SCALE GENOMIC DNA]</scope>
    <source>
        <strain evidence="1 2">FDAARGOS_864</strain>
    </source>
</reference>
<accession>A0A7T3F7W2</accession>
<dbReference type="Proteomes" id="UP000594975">
    <property type="component" value="Chromosome"/>
</dbReference>
<gene>
    <name evidence="1" type="ORF">I6G21_08705</name>
</gene>
<evidence type="ECO:0000313" key="1">
    <source>
        <dbReference type="EMBL" id="QPT53338.1"/>
    </source>
</evidence>
<dbReference type="AlphaFoldDB" id="A0A7T3F7W2"/>
<protein>
    <submittedName>
        <fullName evidence="1">DUF4238 domain-containing protein</fullName>
    </submittedName>
</protein>
<dbReference type="KEGG" id="rkr:I6G21_08705"/>
<dbReference type="RefSeq" id="WP_129357550.1">
    <property type="nucleotide sequence ID" value="NZ_CP065738.1"/>
</dbReference>
<dbReference type="EMBL" id="CP065738">
    <property type="protein sequence ID" value="QPT53338.1"/>
    <property type="molecule type" value="Genomic_DNA"/>
</dbReference>
<dbReference type="GeneID" id="61263469"/>
<organism evidence="1 2">
    <name type="scientific">Rothia kristinae</name>
    <dbReference type="NCBI Taxonomy" id="37923"/>
    <lineage>
        <taxon>Bacteria</taxon>
        <taxon>Bacillati</taxon>
        <taxon>Actinomycetota</taxon>
        <taxon>Actinomycetes</taxon>
        <taxon>Micrococcales</taxon>
        <taxon>Micrococcaceae</taxon>
        <taxon>Rothia</taxon>
    </lineage>
</organism>